<gene>
    <name evidence="2" type="ORF">ECRASSUSDP1_LOCUS24911</name>
</gene>
<accession>A0AAD1Y2F3</accession>
<evidence type="ECO:0000313" key="3">
    <source>
        <dbReference type="Proteomes" id="UP001295684"/>
    </source>
</evidence>
<dbReference type="Proteomes" id="UP001295684">
    <property type="component" value="Unassembled WGS sequence"/>
</dbReference>
<keyword evidence="3" id="KW-1185">Reference proteome</keyword>
<evidence type="ECO:0000313" key="2">
    <source>
        <dbReference type="EMBL" id="CAI2383412.1"/>
    </source>
</evidence>
<protein>
    <submittedName>
        <fullName evidence="2">Uncharacterized protein</fullName>
    </submittedName>
</protein>
<reference evidence="2" key="1">
    <citation type="submission" date="2023-07" db="EMBL/GenBank/DDBJ databases">
        <authorList>
            <consortium name="AG Swart"/>
            <person name="Singh M."/>
            <person name="Singh A."/>
            <person name="Seah K."/>
            <person name="Emmerich C."/>
        </authorList>
    </citation>
    <scope>NUCLEOTIDE SEQUENCE</scope>
    <source>
        <strain evidence="2">DP1</strain>
    </source>
</reference>
<dbReference type="EMBL" id="CAMPGE010025675">
    <property type="protein sequence ID" value="CAI2383412.1"/>
    <property type="molecule type" value="Genomic_DNA"/>
</dbReference>
<sequence length="442" mass="51568">MEDLPKCPVANCDQTARMFVKKLKLYNCYKHFDLTYNDNEGERLVSPKIVAKKVGIIEQMLRLFTCFTQKECNNKPDEITLKFQQEFTLQVQKLRDDIIHAYEQESYPEFRDLIEKARNIQAGMDDNETFSRFARNIMWKIMREKIDQDSETPAWFSGLVPKKQNTFQEELKQNKLAIEAQDQKNKKLQQQNEELKRILKLRSQESTSEQSSSTVSTKNAHGRQSKPNEFNEESTMRLELTNPKHMDFLIILNRRMPILNRLDLNGVPANNPKINTFLKYCFPVELKFFNFNCSSPLSSDLDFYVDALAGASAWVREVYSIYNFEVCEPQLKTLVCASKHMLRLGFQYCKFYLPTVPDFGGKLKGSVLKVLDLSSCGRKDYSNWVKNQVYFENLIEGLSKEEDFRASLQKIWLNQCGMQLKIVKRIMSKHGFAHVEICGHTK</sequence>
<dbReference type="AlphaFoldDB" id="A0AAD1Y2F3"/>
<name>A0AAD1Y2F3_EUPCR</name>
<feature type="compositionally biased region" description="Low complexity" evidence="1">
    <location>
        <begin position="204"/>
        <end position="217"/>
    </location>
</feature>
<organism evidence="2 3">
    <name type="scientific">Euplotes crassus</name>
    <dbReference type="NCBI Taxonomy" id="5936"/>
    <lineage>
        <taxon>Eukaryota</taxon>
        <taxon>Sar</taxon>
        <taxon>Alveolata</taxon>
        <taxon>Ciliophora</taxon>
        <taxon>Intramacronucleata</taxon>
        <taxon>Spirotrichea</taxon>
        <taxon>Hypotrichia</taxon>
        <taxon>Euplotida</taxon>
        <taxon>Euplotidae</taxon>
        <taxon>Moneuplotes</taxon>
    </lineage>
</organism>
<feature type="region of interest" description="Disordered" evidence="1">
    <location>
        <begin position="201"/>
        <end position="235"/>
    </location>
</feature>
<comment type="caution">
    <text evidence="2">The sequence shown here is derived from an EMBL/GenBank/DDBJ whole genome shotgun (WGS) entry which is preliminary data.</text>
</comment>
<evidence type="ECO:0000256" key="1">
    <source>
        <dbReference type="SAM" id="MobiDB-lite"/>
    </source>
</evidence>
<proteinExistence type="predicted"/>